<evidence type="ECO:0000256" key="3">
    <source>
        <dbReference type="PROSITE-ProRule" id="PRU00076"/>
    </source>
</evidence>
<feature type="domain" description="EGF-like" evidence="5">
    <location>
        <begin position="6"/>
        <end position="44"/>
    </location>
</feature>
<dbReference type="SMART" id="SM00181">
    <property type="entry name" value="EGF"/>
    <property type="match status" value="1"/>
</dbReference>
<keyword evidence="1 3" id="KW-0245">EGF-like domain</keyword>
<proteinExistence type="predicted"/>
<dbReference type="Gene3D" id="2.10.25.10">
    <property type="entry name" value="Laminin"/>
    <property type="match status" value="1"/>
</dbReference>
<feature type="transmembrane region" description="Helical" evidence="4">
    <location>
        <begin position="180"/>
        <end position="202"/>
    </location>
</feature>
<organism evidence="6">
    <name type="scientific">Schistocephalus solidus</name>
    <name type="common">Tapeworm</name>
    <dbReference type="NCBI Taxonomy" id="70667"/>
    <lineage>
        <taxon>Eukaryota</taxon>
        <taxon>Metazoa</taxon>
        <taxon>Spiralia</taxon>
        <taxon>Lophotrochozoa</taxon>
        <taxon>Platyhelminthes</taxon>
        <taxon>Cestoda</taxon>
        <taxon>Eucestoda</taxon>
        <taxon>Diphyllobothriidea</taxon>
        <taxon>Diphyllobothriidae</taxon>
        <taxon>Schistocephalus</taxon>
    </lineage>
</organism>
<dbReference type="PROSITE" id="PS00022">
    <property type="entry name" value="EGF_1"/>
    <property type="match status" value="1"/>
</dbReference>
<evidence type="ECO:0000256" key="2">
    <source>
        <dbReference type="ARBA" id="ARBA00023157"/>
    </source>
</evidence>
<keyword evidence="4" id="KW-0472">Membrane</keyword>
<evidence type="ECO:0000256" key="4">
    <source>
        <dbReference type="SAM" id="Phobius"/>
    </source>
</evidence>
<keyword evidence="4" id="KW-0812">Transmembrane</keyword>
<dbReference type="CDD" id="cd00054">
    <property type="entry name" value="EGF_CA"/>
    <property type="match status" value="1"/>
</dbReference>
<comment type="caution">
    <text evidence="3">Lacks conserved residue(s) required for the propagation of feature annotation.</text>
</comment>
<keyword evidence="2 3" id="KW-1015">Disulfide bond</keyword>
<evidence type="ECO:0000256" key="1">
    <source>
        <dbReference type="ARBA" id="ARBA00022536"/>
    </source>
</evidence>
<sequence length="217" mass="24480">LPACGKGGLTSGPCEHGGRCIQDTSNPLEYRCECPSGYSGKRCENPPPEPFWSTWSAWSDCKWPKPAEACHVRAYRESTRTCTAEALGQDTDEVRNSLTIQEKEDLQQAFAMCPLSSSDSLPGYYFPEALLDDPIFDPMTLDDWSNAGPEEATVLLFPESFRSLDRESMREINWPQEMDILYLGAWFYGVILLFGLVIAWISKLRSWILQAKGVYED</sequence>
<dbReference type="AlphaFoldDB" id="A0A183TJ94"/>
<reference evidence="6" key="1">
    <citation type="submission" date="2016-06" db="UniProtKB">
        <authorList>
            <consortium name="WormBaseParasite"/>
        </authorList>
    </citation>
    <scope>IDENTIFICATION</scope>
</reference>
<keyword evidence="4" id="KW-1133">Transmembrane helix</keyword>
<dbReference type="PROSITE" id="PS01186">
    <property type="entry name" value="EGF_2"/>
    <property type="match status" value="1"/>
</dbReference>
<evidence type="ECO:0000313" key="6">
    <source>
        <dbReference type="WBParaSite" id="SSLN_0001717501-mRNA-1"/>
    </source>
</evidence>
<dbReference type="InterPro" id="IPR000742">
    <property type="entry name" value="EGF"/>
</dbReference>
<feature type="disulfide bond" evidence="3">
    <location>
        <begin position="34"/>
        <end position="43"/>
    </location>
</feature>
<dbReference type="FunFam" id="2.10.25.10:FF:000118">
    <property type="entry name" value="protein delta homolog 2"/>
    <property type="match status" value="1"/>
</dbReference>
<dbReference type="WBParaSite" id="SSLN_0001717501-mRNA-1">
    <property type="protein sequence ID" value="SSLN_0001717501-mRNA-1"/>
    <property type="gene ID" value="SSLN_0001717501"/>
</dbReference>
<evidence type="ECO:0000259" key="5">
    <source>
        <dbReference type="PROSITE" id="PS50026"/>
    </source>
</evidence>
<dbReference type="SUPFAM" id="SSF57196">
    <property type="entry name" value="EGF/Laminin"/>
    <property type="match status" value="1"/>
</dbReference>
<dbReference type="PROSITE" id="PS50026">
    <property type="entry name" value="EGF_3"/>
    <property type="match status" value="1"/>
</dbReference>
<name>A0A183TJ94_SCHSO</name>
<dbReference type="Pfam" id="PF00008">
    <property type="entry name" value="EGF"/>
    <property type="match status" value="1"/>
</dbReference>
<accession>A0A183TJ94</accession>
<protein>
    <submittedName>
        <fullName evidence="6">EGF-like domain-containing protein</fullName>
    </submittedName>
</protein>